<evidence type="ECO:0000313" key="2">
    <source>
        <dbReference type="Proteomes" id="UP000619479"/>
    </source>
</evidence>
<dbReference type="EMBL" id="BOMH01000032">
    <property type="protein sequence ID" value="GID66359.1"/>
    <property type="molecule type" value="Genomic_DNA"/>
</dbReference>
<dbReference type="RefSeq" id="WP_203743034.1">
    <property type="nucleotide sequence ID" value="NZ_BAAAUC010000033.1"/>
</dbReference>
<reference evidence="1" key="1">
    <citation type="submission" date="2021-01" db="EMBL/GenBank/DDBJ databases">
        <title>Whole genome shotgun sequence of Actinoplanes cyaneus NBRC 14990.</title>
        <authorList>
            <person name="Komaki H."/>
            <person name="Tamura T."/>
        </authorList>
    </citation>
    <scope>NUCLEOTIDE SEQUENCE</scope>
    <source>
        <strain evidence="1">NBRC 14990</strain>
    </source>
</reference>
<dbReference type="AlphaFoldDB" id="A0A919IIF9"/>
<dbReference type="Proteomes" id="UP000619479">
    <property type="component" value="Unassembled WGS sequence"/>
</dbReference>
<keyword evidence="2" id="KW-1185">Reference proteome</keyword>
<evidence type="ECO:0000313" key="1">
    <source>
        <dbReference type="EMBL" id="GID66359.1"/>
    </source>
</evidence>
<comment type="caution">
    <text evidence="1">The sequence shown here is derived from an EMBL/GenBank/DDBJ whole genome shotgun (WGS) entry which is preliminary data.</text>
</comment>
<sequence length="171" mass="19203">MNVLFLALGAGRRRAVVEESAKVVANGGAATVVIAMAKQWKNETFAPGVTVLDSSLLHQGELLWRIERLMVYRGPEFVLKRAFGRRGGSAVRAYRNKVADRFHKRAFLPVHKRLRKDVSSKLLAHHINRAPRPYEWIVVTDTRSMPEAVDVLDELGPDNRIGLAWSAEHLS</sequence>
<name>A0A919IIF9_9ACTN</name>
<protein>
    <submittedName>
        <fullName evidence="1">Uncharacterized protein</fullName>
    </submittedName>
</protein>
<accession>A0A919IIF9</accession>
<gene>
    <name evidence="1" type="ORF">Acy02nite_42400</name>
</gene>
<organism evidence="1 2">
    <name type="scientific">Actinoplanes cyaneus</name>
    <dbReference type="NCBI Taxonomy" id="52696"/>
    <lineage>
        <taxon>Bacteria</taxon>
        <taxon>Bacillati</taxon>
        <taxon>Actinomycetota</taxon>
        <taxon>Actinomycetes</taxon>
        <taxon>Micromonosporales</taxon>
        <taxon>Micromonosporaceae</taxon>
        <taxon>Actinoplanes</taxon>
    </lineage>
</organism>
<proteinExistence type="predicted"/>